<gene>
    <name evidence="1" type="ORF">HanXRQr2_Chr10g0459021</name>
</gene>
<evidence type="ECO:0000313" key="1">
    <source>
        <dbReference type="EMBL" id="KAF5787989.1"/>
    </source>
</evidence>
<accession>A0A9K3I097</accession>
<dbReference type="Gramene" id="mRNA:HanXRQr2_Chr10g0459021">
    <property type="protein sequence ID" value="CDS:HanXRQr2_Chr10g0459021.1"/>
    <property type="gene ID" value="HanXRQr2_Chr10g0459021"/>
</dbReference>
<protein>
    <submittedName>
        <fullName evidence="1">Uncharacterized protein</fullName>
    </submittedName>
</protein>
<dbReference type="Proteomes" id="UP000215914">
    <property type="component" value="Unassembled WGS sequence"/>
</dbReference>
<name>A0A9K3I097_HELAN</name>
<dbReference type="AlphaFoldDB" id="A0A9K3I097"/>
<keyword evidence="2" id="KW-1185">Reference proteome</keyword>
<dbReference type="PANTHER" id="PTHR45786">
    <property type="entry name" value="DNA BINDING PROTEIN-LIKE"/>
    <property type="match status" value="1"/>
</dbReference>
<evidence type="ECO:0000313" key="2">
    <source>
        <dbReference type="Proteomes" id="UP000215914"/>
    </source>
</evidence>
<comment type="caution">
    <text evidence="1">The sequence shown here is derived from an EMBL/GenBank/DDBJ whole genome shotgun (WGS) entry which is preliminary data.</text>
</comment>
<reference evidence="1" key="1">
    <citation type="journal article" date="2017" name="Nature">
        <title>The sunflower genome provides insights into oil metabolism, flowering and Asterid evolution.</title>
        <authorList>
            <person name="Badouin H."/>
            <person name="Gouzy J."/>
            <person name="Grassa C.J."/>
            <person name="Murat F."/>
            <person name="Staton S.E."/>
            <person name="Cottret L."/>
            <person name="Lelandais-Briere C."/>
            <person name="Owens G.L."/>
            <person name="Carrere S."/>
            <person name="Mayjonade B."/>
            <person name="Legrand L."/>
            <person name="Gill N."/>
            <person name="Kane N.C."/>
            <person name="Bowers J.E."/>
            <person name="Hubner S."/>
            <person name="Bellec A."/>
            <person name="Berard A."/>
            <person name="Berges H."/>
            <person name="Blanchet N."/>
            <person name="Boniface M.C."/>
            <person name="Brunel D."/>
            <person name="Catrice O."/>
            <person name="Chaidir N."/>
            <person name="Claudel C."/>
            <person name="Donnadieu C."/>
            <person name="Faraut T."/>
            <person name="Fievet G."/>
            <person name="Helmstetter N."/>
            <person name="King M."/>
            <person name="Knapp S.J."/>
            <person name="Lai Z."/>
            <person name="Le Paslier M.C."/>
            <person name="Lippi Y."/>
            <person name="Lorenzon L."/>
            <person name="Mandel J.R."/>
            <person name="Marage G."/>
            <person name="Marchand G."/>
            <person name="Marquand E."/>
            <person name="Bret-Mestries E."/>
            <person name="Morien E."/>
            <person name="Nambeesan S."/>
            <person name="Nguyen T."/>
            <person name="Pegot-Espagnet P."/>
            <person name="Pouilly N."/>
            <person name="Raftis F."/>
            <person name="Sallet E."/>
            <person name="Schiex T."/>
            <person name="Thomas J."/>
            <person name="Vandecasteele C."/>
            <person name="Vares D."/>
            <person name="Vear F."/>
            <person name="Vautrin S."/>
            <person name="Crespi M."/>
            <person name="Mangin B."/>
            <person name="Burke J.M."/>
            <person name="Salse J."/>
            <person name="Munos S."/>
            <person name="Vincourt P."/>
            <person name="Rieseberg L.H."/>
            <person name="Langlade N.B."/>
        </authorList>
    </citation>
    <scope>NUCLEOTIDE SEQUENCE</scope>
    <source>
        <tissue evidence="1">Leaves</tissue>
    </source>
</reference>
<sequence length="105" mass="12135">MARNHLNDNPNENFKLRLIYKRDLDGRTYNLPSTSEVAALIVGDLERIIDHRDIVVESHTDGLQRISELHPSYLALQYPILFPNGDDGYRIDIPHRDGVRTLKKN</sequence>
<proteinExistence type="predicted"/>
<dbReference type="EMBL" id="MNCJ02000325">
    <property type="protein sequence ID" value="KAF5787989.1"/>
    <property type="molecule type" value="Genomic_DNA"/>
</dbReference>
<organism evidence="1 2">
    <name type="scientific">Helianthus annuus</name>
    <name type="common">Common sunflower</name>
    <dbReference type="NCBI Taxonomy" id="4232"/>
    <lineage>
        <taxon>Eukaryota</taxon>
        <taxon>Viridiplantae</taxon>
        <taxon>Streptophyta</taxon>
        <taxon>Embryophyta</taxon>
        <taxon>Tracheophyta</taxon>
        <taxon>Spermatophyta</taxon>
        <taxon>Magnoliopsida</taxon>
        <taxon>eudicotyledons</taxon>
        <taxon>Gunneridae</taxon>
        <taxon>Pentapetalae</taxon>
        <taxon>asterids</taxon>
        <taxon>campanulids</taxon>
        <taxon>Asterales</taxon>
        <taxon>Asteraceae</taxon>
        <taxon>Asteroideae</taxon>
        <taxon>Heliantheae alliance</taxon>
        <taxon>Heliantheae</taxon>
        <taxon>Helianthus</taxon>
    </lineage>
</organism>
<dbReference type="PANTHER" id="PTHR45786:SF66">
    <property type="entry name" value="HOOK MOTIF PROTEIN, PUTATIVE-RELATED"/>
    <property type="match status" value="1"/>
</dbReference>
<reference evidence="1" key="2">
    <citation type="submission" date="2020-06" db="EMBL/GenBank/DDBJ databases">
        <title>Helianthus annuus Genome sequencing and assembly Release 2.</title>
        <authorList>
            <person name="Gouzy J."/>
            <person name="Langlade N."/>
            <person name="Munos S."/>
        </authorList>
    </citation>
    <scope>NUCLEOTIDE SEQUENCE</scope>
    <source>
        <tissue evidence="1">Leaves</tissue>
    </source>
</reference>